<dbReference type="AlphaFoldDB" id="A0A1H7JSJ0"/>
<dbReference type="InterPro" id="IPR020018">
    <property type="entry name" value="Motility-assoc_lipoprot_GldH"/>
</dbReference>
<dbReference type="STRING" id="573321.SAMN04488505_101866"/>
<evidence type="ECO:0000313" key="1">
    <source>
        <dbReference type="EMBL" id="SEK77549.1"/>
    </source>
</evidence>
<name>A0A1H7JSJ0_9BACT</name>
<dbReference type="Pfam" id="PF14109">
    <property type="entry name" value="GldH_lipo"/>
    <property type="match status" value="1"/>
</dbReference>
<keyword evidence="2" id="KW-1185">Reference proteome</keyword>
<gene>
    <name evidence="1" type="ORF">SAMN04488505_101866</name>
</gene>
<accession>A0A1H7JSJ0</accession>
<dbReference type="Proteomes" id="UP000198984">
    <property type="component" value="Unassembled WGS sequence"/>
</dbReference>
<dbReference type="NCBIfam" id="TIGR03511">
    <property type="entry name" value="GldH_lipo"/>
    <property type="match status" value="1"/>
</dbReference>
<sequence>MYYSQLMKQMGAAIVMGCLGLASCLPVKMDAYEKNQEIPGHQWSYQYKPVFEVTIKPEDTAYLYNIYVNIRHQDAYPYSNIWVLVNTQLPGDSSLQQPRRVELPLADASGKWLGSGLDDIYEHRIPIQQQAILNKPGTYRFTFEQNMRQNPLPYVMNVGLRIEKAGARP</sequence>
<organism evidence="1 2">
    <name type="scientific">Chitinophaga rupis</name>
    <dbReference type="NCBI Taxonomy" id="573321"/>
    <lineage>
        <taxon>Bacteria</taxon>
        <taxon>Pseudomonadati</taxon>
        <taxon>Bacteroidota</taxon>
        <taxon>Chitinophagia</taxon>
        <taxon>Chitinophagales</taxon>
        <taxon>Chitinophagaceae</taxon>
        <taxon>Chitinophaga</taxon>
    </lineage>
</organism>
<reference evidence="1 2" key="1">
    <citation type="submission" date="2016-10" db="EMBL/GenBank/DDBJ databases">
        <authorList>
            <person name="de Groot N.N."/>
        </authorList>
    </citation>
    <scope>NUCLEOTIDE SEQUENCE [LARGE SCALE GENOMIC DNA]</scope>
    <source>
        <strain evidence="1 2">DSM 21039</strain>
    </source>
</reference>
<protein>
    <submittedName>
        <fullName evidence="1">Gliding motility-associated lipoprotein GldH</fullName>
    </submittedName>
</protein>
<proteinExistence type="predicted"/>
<evidence type="ECO:0000313" key="2">
    <source>
        <dbReference type="Proteomes" id="UP000198984"/>
    </source>
</evidence>
<keyword evidence="1" id="KW-0449">Lipoprotein</keyword>
<dbReference type="EMBL" id="FOBB01000001">
    <property type="protein sequence ID" value="SEK77549.1"/>
    <property type="molecule type" value="Genomic_DNA"/>
</dbReference>